<feature type="domain" description="Agd3 CBM87" evidence="2">
    <location>
        <begin position="154"/>
        <end position="258"/>
    </location>
</feature>
<dbReference type="Pfam" id="PF25116">
    <property type="entry name" value="CBM87_Agd3"/>
    <property type="match status" value="1"/>
</dbReference>
<protein>
    <recommendedName>
        <fullName evidence="2">Agd3 CBM87 domain-containing protein</fullName>
    </recommendedName>
</protein>
<dbReference type="Proteomes" id="UP000620633">
    <property type="component" value="Unassembled WGS sequence"/>
</dbReference>
<dbReference type="InterPro" id="IPR056827">
    <property type="entry name" value="CBM87_Agd3"/>
</dbReference>
<gene>
    <name evidence="3" type="ORF">GCM10008961_11580</name>
</gene>
<evidence type="ECO:0000256" key="1">
    <source>
        <dbReference type="SAM" id="MobiDB-lite"/>
    </source>
</evidence>
<evidence type="ECO:0000313" key="4">
    <source>
        <dbReference type="Proteomes" id="UP000620633"/>
    </source>
</evidence>
<reference evidence="4" key="1">
    <citation type="journal article" date="2019" name="Int. J. Syst. Evol. Microbiol.">
        <title>The Global Catalogue of Microorganisms (GCM) 10K type strain sequencing project: providing services to taxonomists for standard genome sequencing and annotation.</title>
        <authorList>
            <consortium name="The Broad Institute Genomics Platform"/>
            <consortium name="The Broad Institute Genome Sequencing Center for Infectious Disease"/>
            <person name="Wu L."/>
            <person name="Ma J."/>
        </authorList>
    </citation>
    <scope>NUCLEOTIDE SEQUENCE [LARGE SCALE GENOMIC DNA]</scope>
    <source>
        <strain evidence="4">JCM 31406</strain>
    </source>
</reference>
<evidence type="ECO:0000259" key="2">
    <source>
        <dbReference type="Pfam" id="PF25116"/>
    </source>
</evidence>
<keyword evidence="4" id="KW-1185">Reference proteome</keyword>
<dbReference type="EMBL" id="BMQO01000003">
    <property type="protein sequence ID" value="GGS21811.1"/>
    <property type="molecule type" value="Genomic_DNA"/>
</dbReference>
<organism evidence="3 4">
    <name type="scientific">Deinococcus knuensis</name>
    <dbReference type="NCBI Taxonomy" id="1837380"/>
    <lineage>
        <taxon>Bacteria</taxon>
        <taxon>Thermotogati</taxon>
        <taxon>Deinococcota</taxon>
        <taxon>Deinococci</taxon>
        <taxon>Deinococcales</taxon>
        <taxon>Deinococcaceae</taxon>
        <taxon>Deinococcus</taxon>
    </lineage>
</organism>
<name>A0ABQ2SG71_9DEIO</name>
<comment type="caution">
    <text evidence="3">The sequence shown here is derived from an EMBL/GenBank/DDBJ whole genome shotgun (WGS) entry which is preliminary data.</text>
</comment>
<sequence>MPTRTPARRADTDCSTSTSFPGRHGPRSALLLLALTLSACGSGQPSGQPTDPTALTPEAIEAKLTSWDVDLSEITHYGDPVTASGDGPYVQPDVDHPDEPYAPTLIAAQQGLASARQAAAGARLGETRVPGTLRGQTVSAQGLSGLTLTPDRVQLQVLILHAGPADFGLPSARALLQSRGIPFTTLDATTTPLDAAALVAPDGAGRYQAVILTSNALTTETSPGYYESALSTDEWSTLFEYERTFGARQLALFGYPQVAPEDYGLRAAPELASSTADLTVTPVGKAVFTDLTGAVPVRYAYNYPSRLEPVEGVTTTPVLTDAGGNILAATSTSPDGRERMLLTMAQNPYLLHTQLLGDGLIGWLTRGVHLGEYRRFLQVDIDDWFLYADRFDPATGTVVPRDFRLRGSDALSLRDQQNAIRAQYPVAADFRYAQAFNGLGADVTAPNTCAPSASVNDPLSAVTKCVAKSFDWVNHSRDHLNMDTMNRSDSFTQLYQNALIGSYMRLPMSLRAVVTPEHSGLGWYAPAPGQNKVDYGLNAGNRELMQATSLMGMRYVASNHSVPSQWDPQCPNCGVTSPLNPLTLLVPRWPNSVAYNTTAPDEAAGQYNAVFGPGGTAPYWPKNLNYDEFLAQDVNISVIHLLDGTAWPHYMHQGNLKEYAPGRSLATDWVRALLDTYSAYSTLPLNTLDWNSLGQYVDTRTRYEGDKNSVVAVFDRKANTVKVQRSSGSGTRFVFLTGASASATQKTEVYAGRRTAQFTVGSLTTTVPVTPR</sequence>
<dbReference type="RefSeq" id="WP_189099858.1">
    <property type="nucleotide sequence ID" value="NZ_BMQO01000003.1"/>
</dbReference>
<accession>A0ABQ2SG71</accession>
<feature type="region of interest" description="Disordered" evidence="1">
    <location>
        <begin position="1"/>
        <end position="25"/>
    </location>
</feature>
<evidence type="ECO:0000313" key="3">
    <source>
        <dbReference type="EMBL" id="GGS21811.1"/>
    </source>
</evidence>
<proteinExistence type="predicted"/>